<feature type="compositionally biased region" description="Low complexity" evidence="1">
    <location>
        <begin position="161"/>
        <end position="171"/>
    </location>
</feature>
<accession>A0A6A6Z8K5</accession>
<dbReference type="Pfam" id="PF09804">
    <property type="entry name" value="DENND11"/>
    <property type="match status" value="1"/>
</dbReference>
<dbReference type="Proteomes" id="UP000504636">
    <property type="component" value="Unplaced"/>
</dbReference>
<organism evidence="3">
    <name type="scientific">Mytilinidion resinicola</name>
    <dbReference type="NCBI Taxonomy" id="574789"/>
    <lineage>
        <taxon>Eukaryota</taxon>
        <taxon>Fungi</taxon>
        <taxon>Dikarya</taxon>
        <taxon>Ascomycota</taxon>
        <taxon>Pezizomycotina</taxon>
        <taxon>Dothideomycetes</taxon>
        <taxon>Pleosporomycetidae</taxon>
        <taxon>Mytilinidiales</taxon>
        <taxon>Mytilinidiaceae</taxon>
        <taxon>Mytilinidion</taxon>
    </lineage>
</organism>
<proteinExistence type="predicted"/>
<evidence type="ECO:0000256" key="1">
    <source>
        <dbReference type="SAM" id="MobiDB-lite"/>
    </source>
</evidence>
<dbReference type="PANTHER" id="PTHR28153:SF1">
    <property type="entry name" value="DUF4484 DOMAIN-CONTAINING PROTEIN"/>
    <property type="match status" value="1"/>
</dbReference>
<reference evidence="5" key="2">
    <citation type="submission" date="2020-04" db="EMBL/GenBank/DDBJ databases">
        <authorList>
            <consortium name="NCBI Genome Project"/>
        </authorList>
    </citation>
    <scope>NUCLEOTIDE SEQUENCE</scope>
    <source>
        <strain evidence="5">CBS 304.34</strain>
    </source>
</reference>
<reference evidence="5" key="3">
    <citation type="submission" date="2025-04" db="UniProtKB">
        <authorList>
            <consortium name="RefSeq"/>
        </authorList>
    </citation>
    <scope>IDENTIFICATION</scope>
    <source>
        <strain evidence="5">CBS 304.34</strain>
    </source>
</reference>
<dbReference type="GO" id="GO:0005811">
    <property type="term" value="C:lipid droplet"/>
    <property type="evidence" value="ECO:0007669"/>
    <property type="project" value="TreeGrafter"/>
</dbReference>
<dbReference type="OrthoDB" id="2152680at2759"/>
<feature type="region of interest" description="Disordered" evidence="1">
    <location>
        <begin position="1"/>
        <end position="20"/>
    </location>
</feature>
<feature type="domain" description="DUF4484" evidence="2">
    <location>
        <begin position="518"/>
        <end position="574"/>
    </location>
</feature>
<name>A0A6A6Z8K5_9PEZI</name>
<evidence type="ECO:0000259" key="2">
    <source>
        <dbReference type="Pfam" id="PF14831"/>
    </source>
</evidence>
<dbReference type="GeneID" id="54459795"/>
<dbReference type="EMBL" id="MU003693">
    <property type="protein sequence ID" value="KAF2816537.1"/>
    <property type="molecule type" value="Genomic_DNA"/>
</dbReference>
<sequence length="574" mass="63024">MSGTSDASTTDVDSSPSDATTAPPLSALFLIKFDQKVGYSIAWKRSAANVVLDGTVEFKSLPSGLHTVKEDLVYFVHEGYAGLSAFVNGPGSEAERNAHLVAVGILVPLSYGRLGRSWLHAQALQNLAAVLVDDVSRTEPLETYWEKHGANGDGDTQNLKSSTISSGSNPSPWKTHNRSRALSSLVAVIPSEQSLPPWHPALSIVKYIDTFGPLVFPLQRAALLRKRILFMTSAPVRPACEFVYDLSILSSIPGSVSELLPPGSESLHRLRSLFTLGIHDIPLLEKMSVPHGAPGATQNPDDDDTYGWVACTTDEILTIKQKLYDIIVDIPPTPNNTTETKRWSTIKTSDGAEIKASQRDLRRFKLLYHELWKIRHRVQSDHDDGDEDTDDRTSLLPHDSENESEDESDEGYDDKLIEPMTWAQLAYSGFMWWASAGEKDSYLTEEADGDREILGDISDFVPGGMHMESNGADPMTASGLAQTGLHTAIIAYFHRLTSLMVTTLADLIECSDDEDLTGEENTVLQVTSEDIARMGLEAWSESDKAFAKDFLMTYFGREAEVHGASLECCGIRIC</sequence>
<evidence type="ECO:0000313" key="3">
    <source>
        <dbReference type="EMBL" id="KAF2816537.1"/>
    </source>
</evidence>
<dbReference type="AlphaFoldDB" id="A0A6A6Z8K5"/>
<dbReference type="InterPro" id="IPR028115">
    <property type="entry name" value="DUF4484"/>
</dbReference>
<evidence type="ECO:0000313" key="4">
    <source>
        <dbReference type="Proteomes" id="UP000504636"/>
    </source>
</evidence>
<gene>
    <name evidence="3 5" type="ORF">BDZ99DRAFT_458394</name>
</gene>
<protein>
    <recommendedName>
        <fullName evidence="2">DUF4484 domain-containing protein</fullName>
    </recommendedName>
</protein>
<keyword evidence="4" id="KW-1185">Reference proteome</keyword>
<reference evidence="3 5" key="1">
    <citation type="journal article" date="2020" name="Stud. Mycol.">
        <title>101 Dothideomycetes genomes: a test case for predicting lifestyles and emergence of pathogens.</title>
        <authorList>
            <person name="Haridas S."/>
            <person name="Albert R."/>
            <person name="Binder M."/>
            <person name="Bloem J."/>
            <person name="Labutti K."/>
            <person name="Salamov A."/>
            <person name="Andreopoulos B."/>
            <person name="Baker S."/>
            <person name="Barry K."/>
            <person name="Bills G."/>
            <person name="Bluhm B."/>
            <person name="Cannon C."/>
            <person name="Castanera R."/>
            <person name="Culley D."/>
            <person name="Daum C."/>
            <person name="Ezra D."/>
            <person name="Gonzalez J."/>
            <person name="Henrissat B."/>
            <person name="Kuo A."/>
            <person name="Liang C."/>
            <person name="Lipzen A."/>
            <person name="Lutzoni F."/>
            <person name="Magnuson J."/>
            <person name="Mondo S."/>
            <person name="Nolan M."/>
            <person name="Ohm R."/>
            <person name="Pangilinan J."/>
            <person name="Park H.-J."/>
            <person name="Ramirez L."/>
            <person name="Alfaro M."/>
            <person name="Sun H."/>
            <person name="Tritt A."/>
            <person name="Yoshinaga Y."/>
            <person name="Zwiers L.-H."/>
            <person name="Turgeon B."/>
            <person name="Goodwin S."/>
            <person name="Spatafora J."/>
            <person name="Crous P."/>
            <person name="Grigoriev I."/>
        </authorList>
    </citation>
    <scope>NUCLEOTIDE SEQUENCE</scope>
    <source>
        <strain evidence="3 5">CBS 304.34</strain>
    </source>
</reference>
<feature type="compositionally biased region" description="Acidic residues" evidence="1">
    <location>
        <begin position="402"/>
        <end position="412"/>
    </location>
</feature>
<dbReference type="Pfam" id="PF14831">
    <property type="entry name" value="DUF4484"/>
    <property type="match status" value="2"/>
</dbReference>
<feature type="region of interest" description="Disordered" evidence="1">
    <location>
        <begin position="146"/>
        <end position="176"/>
    </location>
</feature>
<dbReference type="InterPro" id="IPR018626">
    <property type="entry name" value="LCHN/Anr2"/>
</dbReference>
<dbReference type="InterPro" id="IPR053056">
    <property type="entry name" value="Lipid_Metab_Assoc_Protein"/>
</dbReference>
<feature type="domain" description="DUF4484" evidence="2">
    <location>
        <begin position="417"/>
        <end position="515"/>
    </location>
</feature>
<dbReference type="PANTHER" id="PTHR28153">
    <property type="entry name" value="PROTEIN, PUTATIVE-RELATED"/>
    <property type="match status" value="1"/>
</dbReference>
<evidence type="ECO:0000313" key="5">
    <source>
        <dbReference type="RefSeq" id="XP_033583501.1"/>
    </source>
</evidence>
<feature type="region of interest" description="Disordered" evidence="1">
    <location>
        <begin position="379"/>
        <end position="414"/>
    </location>
</feature>
<dbReference type="RefSeq" id="XP_033583501.1">
    <property type="nucleotide sequence ID" value="XM_033718902.1"/>
</dbReference>